<organism evidence="2 3">
    <name type="scientific">Hibiscus syriacus</name>
    <name type="common">Rose of Sharon</name>
    <dbReference type="NCBI Taxonomy" id="106335"/>
    <lineage>
        <taxon>Eukaryota</taxon>
        <taxon>Viridiplantae</taxon>
        <taxon>Streptophyta</taxon>
        <taxon>Embryophyta</taxon>
        <taxon>Tracheophyta</taxon>
        <taxon>Spermatophyta</taxon>
        <taxon>Magnoliopsida</taxon>
        <taxon>eudicotyledons</taxon>
        <taxon>Gunneridae</taxon>
        <taxon>Pentapetalae</taxon>
        <taxon>rosids</taxon>
        <taxon>malvids</taxon>
        <taxon>Malvales</taxon>
        <taxon>Malvaceae</taxon>
        <taxon>Malvoideae</taxon>
        <taxon>Hibiscus</taxon>
    </lineage>
</organism>
<dbReference type="Gene3D" id="1.25.40.10">
    <property type="entry name" value="Tetratricopeptide repeat domain"/>
    <property type="match status" value="1"/>
</dbReference>
<feature type="region of interest" description="Disordered" evidence="1">
    <location>
        <begin position="68"/>
        <end position="91"/>
    </location>
</feature>
<dbReference type="InterPro" id="IPR011990">
    <property type="entry name" value="TPR-like_helical_dom_sf"/>
</dbReference>
<comment type="caution">
    <text evidence="2">The sequence shown here is derived from an EMBL/GenBank/DDBJ whole genome shotgun (WGS) entry which is preliminary data.</text>
</comment>
<keyword evidence="2" id="KW-0808">Transferase</keyword>
<keyword evidence="2" id="KW-0418">Kinase</keyword>
<proteinExistence type="predicted"/>
<dbReference type="OrthoDB" id="439046at2759"/>
<dbReference type="EMBL" id="VEPZ02001518">
    <property type="protein sequence ID" value="KAE8669820.1"/>
    <property type="molecule type" value="Genomic_DNA"/>
</dbReference>
<feature type="region of interest" description="Disordered" evidence="1">
    <location>
        <begin position="128"/>
        <end position="160"/>
    </location>
</feature>
<keyword evidence="3" id="KW-1185">Reference proteome</keyword>
<dbReference type="AlphaFoldDB" id="A0A6A2XJ10"/>
<sequence length="307" mass="33334">MQLRSSSTPILRSWLSNSKDCPILSAESDFRALQRTRSVSFHSPSSIDDRKLIRPLSMADNVGKAIIPSTTSHSLDKQTKQESDGEKEFGSEPRFWSIRRELFSSSGLGDAAGDGEGSGSVMQQTVVMGGGEGNDDGKICGGASGGGESGGGDDGGAGGGSGFFESNSTDVYYQTMIEANPGNSLLLGNYAKFLKEIRADFGRAEEYCGRAILANPDDGNFLSLYADLIWHNQKDIERAKTYFDQAVKTAPNDCYVLASYAKFLWDVEDEEDEAHEGRVEETEHIYIPHSTDFFLRPPQHPSITAAS</sequence>
<evidence type="ECO:0000313" key="3">
    <source>
        <dbReference type="Proteomes" id="UP000436088"/>
    </source>
</evidence>
<dbReference type="PANTHER" id="PTHR26312">
    <property type="entry name" value="TETRATRICOPEPTIDE REPEAT PROTEIN 5"/>
    <property type="match status" value="1"/>
</dbReference>
<dbReference type="Proteomes" id="UP000436088">
    <property type="component" value="Unassembled WGS sequence"/>
</dbReference>
<dbReference type="PANTHER" id="PTHR26312:SF215">
    <property type="entry name" value="TPR REPEAT PROTEIN"/>
    <property type="match status" value="1"/>
</dbReference>
<dbReference type="GO" id="GO:0016301">
    <property type="term" value="F:kinase activity"/>
    <property type="evidence" value="ECO:0007669"/>
    <property type="project" value="UniProtKB-KW"/>
</dbReference>
<evidence type="ECO:0000256" key="1">
    <source>
        <dbReference type="SAM" id="MobiDB-lite"/>
    </source>
</evidence>
<reference evidence="2" key="1">
    <citation type="submission" date="2019-09" db="EMBL/GenBank/DDBJ databases">
        <title>Draft genome information of white flower Hibiscus syriacus.</title>
        <authorList>
            <person name="Kim Y.-M."/>
        </authorList>
    </citation>
    <scope>NUCLEOTIDE SEQUENCE [LARGE SCALE GENOMIC DNA]</scope>
    <source>
        <strain evidence="2">YM2019G1</strain>
    </source>
</reference>
<feature type="compositionally biased region" description="Gly residues" evidence="1">
    <location>
        <begin position="139"/>
        <end position="160"/>
    </location>
</feature>
<feature type="compositionally biased region" description="Basic and acidic residues" evidence="1">
    <location>
        <begin position="74"/>
        <end position="91"/>
    </location>
</feature>
<name>A0A6A2XJ10_HIBSY</name>
<dbReference type="SUPFAM" id="SSF48452">
    <property type="entry name" value="TPR-like"/>
    <property type="match status" value="1"/>
</dbReference>
<accession>A0A6A2XJ10</accession>
<gene>
    <name evidence="2" type="ORF">F3Y22_tig00112216pilonHSYRG00005</name>
</gene>
<evidence type="ECO:0000313" key="2">
    <source>
        <dbReference type="EMBL" id="KAE8669820.1"/>
    </source>
</evidence>
<protein>
    <submittedName>
        <fullName evidence="2">S-receptor kinase</fullName>
    </submittedName>
</protein>